<name>A0A182JHS6_ANOAO</name>
<sequence>MHPHKQSPHSSIASFVRACLDRNGLTCARKGRLMREQLALLLGRLLQLRLVMVHRCGLLLLKLLMMERQHMRVQKGMIKYAVDRVLHLPTDVLLEVVTRDRIERDVTHLQIVNGLLVMMKVVLLLLLLLIVERRRSCHADTRRWQVQRYGASVFLRAGSIDSAHGAIDHRRHSSASVVRVLMVLMHGNRIQP</sequence>
<reference evidence="1" key="1">
    <citation type="submission" date="2022-08" db="UniProtKB">
        <authorList>
            <consortium name="EnsemblMetazoa"/>
        </authorList>
    </citation>
    <scope>IDENTIFICATION</scope>
    <source>
        <strain evidence="1">EBRO</strain>
    </source>
</reference>
<dbReference type="AlphaFoldDB" id="A0A182JHS6"/>
<protein>
    <submittedName>
        <fullName evidence="1">Uncharacterized protein</fullName>
    </submittedName>
</protein>
<dbReference type="VEuPathDB" id="VectorBase:AATE018345"/>
<evidence type="ECO:0000313" key="1">
    <source>
        <dbReference type="EnsemblMetazoa" id="AATE018345-PA.1"/>
    </source>
</evidence>
<organism evidence="1">
    <name type="scientific">Anopheles atroparvus</name>
    <name type="common">European mosquito</name>
    <dbReference type="NCBI Taxonomy" id="41427"/>
    <lineage>
        <taxon>Eukaryota</taxon>
        <taxon>Metazoa</taxon>
        <taxon>Ecdysozoa</taxon>
        <taxon>Arthropoda</taxon>
        <taxon>Hexapoda</taxon>
        <taxon>Insecta</taxon>
        <taxon>Pterygota</taxon>
        <taxon>Neoptera</taxon>
        <taxon>Endopterygota</taxon>
        <taxon>Diptera</taxon>
        <taxon>Nematocera</taxon>
        <taxon>Culicoidea</taxon>
        <taxon>Culicidae</taxon>
        <taxon>Anophelinae</taxon>
        <taxon>Anopheles</taxon>
    </lineage>
</organism>
<proteinExistence type="predicted"/>
<accession>A0A182JHS6</accession>
<dbReference type="EnsemblMetazoa" id="AATE018345-RA">
    <property type="protein sequence ID" value="AATE018345-PA.1"/>
    <property type="gene ID" value="AATE018345"/>
</dbReference>